<accession>A0A8C5MY89</accession>
<dbReference type="CDD" id="cd00103">
    <property type="entry name" value="IRF"/>
    <property type="match status" value="1"/>
</dbReference>
<dbReference type="InterPro" id="IPR017855">
    <property type="entry name" value="SMAD-like_dom_sf"/>
</dbReference>
<evidence type="ECO:0000313" key="8">
    <source>
        <dbReference type="Proteomes" id="UP000694569"/>
    </source>
</evidence>
<dbReference type="InterPro" id="IPR001346">
    <property type="entry name" value="Interferon_reg_fact_DNA-bd_dom"/>
</dbReference>
<evidence type="ECO:0000256" key="3">
    <source>
        <dbReference type="ARBA" id="ARBA00023125"/>
    </source>
</evidence>
<dbReference type="GO" id="GO:0000978">
    <property type="term" value="F:RNA polymerase II cis-regulatory region sequence-specific DNA binding"/>
    <property type="evidence" value="ECO:0007669"/>
    <property type="project" value="TreeGrafter"/>
</dbReference>
<dbReference type="SUPFAM" id="SSF46785">
    <property type="entry name" value="Winged helix' DNA-binding domain"/>
    <property type="match status" value="1"/>
</dbReference>
<dbReference type="PROSITE" id="PS00601">
    <property type="entry name" value="IRF_1"/>
    <property type="match status" value="1"/>
</dbReference>
<dbReference type="InterPro" id="IPR036390">
    <property type="entry name" value="WH_DNA-bd_sf"/>
</dbReference>
<dbReference type="Ensembl" id="ENSLLET00000022284.1">
    <property type="protein sequence ID" value="ENSLLEP00000021455.1"/>
    <property type="gene ID" value="ENSLLEG00000013597.1"/>
</dbReference>
<sequence length="564" mass="64077">MPGPERVFSRELFGPWLLRQIDSSTDSSTFEGVYWLDTIKTLFRVPWKHLNTRDRNESDYSIFKAWAVASGKYIATCEDPPTWKRNFRSALKSVTTGDRKMFTEIEDHSHDQHDPHKIYQVYRAQPIPLLPAFICAPSEAPSAQSCINEAELEDFGLRISPNDAPVLQFPLNRSKLPDKYELVQNAESRIHDSGAQVTLMANGHFESSREMLNYAPVTYEGDHLFQPIGSATQPIVYGTQVAQEPTHTYTYGIDSTEQPIHCMKDGNTMTAVSLVAQESRVAVAHHVPEHEIYNMYCAEYPADVPPPDSTHQAEATQVPFVDNNVEALLPSEDACALPTDHRRFPSILEWEVTVIYKGKEVLKQLVTKKCVISTGTVNPSLEPVEHVCLPSTDVLVDQTQIQYTNTILENVQDGLLLDINSQDFKLYASRFGKTRVYWSMSKDLEVPANGAEANAISRDAASIIFDFQKFWRDLKDFKNRQARSPDYTIYMSFGQNLDNPINRKLVLVKLVPQFCVYMCEYLQRQGISSLSQEFISLQISNGNSFNYEEVEDFMDMDIDFSCLV</sequence>
<feature type="domain" description="IRF tryptophan pentad repeat" evidence="6">
    <location>
        <begin position="10"/>
        <end position="123"/>
    </location>
</feature>
<dbReference type="Gene3D" id="2.60.200.10">
    <property type="match status" value="1"/>
</dbReference>
<organism evidence="7 8">
    <name type="scientific">Leptobrachium leishanense</name>
    <name type="common">Leishan spiny toad</name>
    <dbReference type="NCBI Taxonomy" id="445787"/>
    <lineage>
        <taxon>Eukaryota</taxon>
        <taxon>Metazoa</taxon>
        <taxon>Chordata</taxon>
        <taxon>Craniata</taxon>
        <taxon>Vertebrata</taxon>
        <taxon>Euteleostomi</taxon>
        <taxon>Amphibia</taxon>
        <taxon>Batrachia</taxon>
        <taxon>Anura</taxon>
        <taxon>Pelobatoidea</taxon>
        <taxon>Megophryidae</taxon>
        <taxon>Leptobrachium</taxon>
    </lineage>
</organism>
<dbReference type="GO" id="GO:0002376">
    <property type="term" value="P:immune system process"/>
    <property type="evidence" value="ECO:0007669"/>
    <property type="project" value="TreeGrafter"/>
</dbReference>
<keyword evidence="8" id="KW-1185">Reference proteome</keyword>
<dbReference type="PANTHER" id="PTHR11949:SF2">
    <property type="entry name" value="INTERFERON REGULATORY FACTOR 7"/>
    <property type="match status" value="1"/>
</dbReference>
<keyword evidence="4" id="KW-0804">Transcription</keyword>
<evidence type="ECO:0000256" key="2">
    <source>
        <dbReference type="ARBA" id="ARBA00023015"/>
    </source>
</evidence>
<dbReference type="Pfam" id="PF10401">
    <property type="entry name" value="IRF-3"/>
    <property type="match status" value="1"/>
</dbReference>
<dbReference type="GO" id="GO:0045893">
    <property type="term" value="P:positive regulation of DNA-templated transcription"/>
    <property type="evidence" value="ECO:0007669"/>
    <property type="project" value="UniProtKB-ARBA"/>
</dbReference>
<dbReference type="InterPro" id="IPR008984">
    <property type="entry name" value="SMAD_FHA_dom_sf"/>
</dbReference>
<evidence type="ECO:0000256" key="4">
    <source>
        <dbReference type="ARBA" id="ARBA00023163"/>
    </source>
</evidence>
<dbReference type="AlphaFoldDB" id="A0A8C5MY89"/>
<gene>
    <name evidence="7" type="primary">IRF7</name>
</gene>
<dbReference type="Pfam" id="PF00605">
    <property type="entry name" value="IRF"/>
    <property type="match status" value="1"/>
</dbReference>
<dbReference type="PRINTS" id="PR00267">
    <property type="entry name" value="INTFRNREGFCT"/>
</dbReference>
<keyword evidence="3" id="KW-0238">DNA-binding</keyword>
<dbReference type="Gene3D" id="1.10.10.10">
    <property type="entry name" value="Winged helix-like DNA-binding domain superfamily/Winged helix DNA-binding domain"/>
    <property type="match status" value="1"/>
</dbReference>
<evidence type="ECO:0000259" key="6">
    <source>
        <dbReference type="PROSITE" id="PS51507"/>
    </source>
</evidence>
<evidence type="ECO:0000256" key="5">
    <source>
        <dbReference type="ARBA" id="ARBA00023242"/>
    </source>
</evidence>
<dbReference type="SMART" id="SM01243">
    <property type="entry name" value="IRF-3"/>
    <property type="match status" value="1"/>
</dbReference>
<proteinExistence type="predicted"/>
<evidence type="ECO:0000256" key="1">
    <source>
        <dbReference type="ARBA" id="ARBA00004123"/>
    </source>
</evidence>
<dbReference type="GO" id="GO:0005634">
    <property type="term" value="C:nucleus"/>
    <property type="evidence" value="ECO:0007669"/>
    <property type="project" value="UniProtKB-SubCell"/>
</dbReference>
<dbReference type="OrthoDB" id="8691508at2759"/>
<dbReference type="PROSITE" id="PS51507">
    <property type="entry name" value="IRF_2"/>
    <property type="match status" value="1"/>
</dbReference>
<dbReference type="InterPro" id="IPR019471">
    <property type="entry name" value="Interferon_reg_factor-3"/>
</dbReference>
<evidence type="ECO:0000313" key="7">
    <source>
        <dbReference type="Ensembl" id="ENSLLEP00000021455.1"/>
    </source>
</evidence>
<dbReference type="Proteomes" id="UP000694569">
    <property type="component" value="Unplaced"/>
</dbReference>
<name>A0A8C5MY89_9ANUR</name>
<dbReference type="InterPro" id="IPR036388">
    <property type="entry name" value="WH-like_DNA-bd_sf"/>
</dbReference>
<protein>
    <submittedName>
        <fullName evidence="7">Interferon regulatory factor 7</fullName>
    </submittedName>
</protein>
<dbReference type="InterPro" id="IPR019817">
    <property type="entry name" value="Interferon_reg_fac_CS"/>
</dbReference>
<dbReference type="GO" id="GO:0000981">
    <property type="term" value="F:DNA-binding transcription factor activity, RNA polymerase II-specific"/>
    <property type="evidence" value="ECO:0007669"/>
    <property type="project" value="TreeGrafter"/>
</dbReference>
<reference evidence="7" key="2">
    <citation type="submission" date="2025-09" db="UniProtKB">
        <authorList>
            <consortium name="Ensembl"/>
        </authorList>
    </citation>
    <scope>IDENTIFICATION</scope>
</reference>
<dbReference type="SMART" id="SM00348">
    <property type="entry name" value="IRF"/>
    <property type="match status" value="1"/>
</dbReference>
<dbReference type="SUPFAM" id="SSF49879">
    <property type="entry name" value="SMAD/FHA domain"/>
    <property type="match status" value="1"/>
</dbReference>
<comment type="subcellular location">
    <subcellularLocation>
        <location evidence="1">Nucleus</location>
    </subcellularLocation>
</comment>
<keyword evidence="2" id="KW-0805">Transcription regulation</keyword>
<reference evidence="7" key="1">
    <citation type="submission" date="2025-08" db="UniProtKB">
        <authorList>
            <consortium name="Ensembl"/>
        </authorList>
    </citation>
    <scope>IDENTIFICATION</scope>
</reference>
<keyword evidence="5" id="KW-0539">Nucleus</keyword>
<dbReference type="GeneTree" id="ENSGT00940000160931"/>
<dbReference type="PANTHER" id="PTHR11949">
    <property type="entry name" value="INTERFERON REGULATORY FACTOR"/>
    <property type="match status" value="1"/>
</dbReference>